<feature type="compositionally biased region" description="Basic and acidic residues" evidence="7">
    <location>
        <begin position="407"/>
        <end position="417"/>
    </location>
</feature>
<accession>A0ABU3BTK9</accession>
<organism evidence="12 13">
    <name type="scientific">Rubrivirga litoralis</name>
    <dbReference type="NCBI Taxonomy" id="3075598"/>
    <lineage>
        <taxon>Bacteria</taxon>
        <taxon>Pseudomonadati</taxon>
        <taxon>Rhodothermota</taxon>
        <taxon>Rhodothermia</taxon>
        <taxon>Rhodothermales</taxon>
        <taxon>Rubricoccaceae</taxon>
        <taxon>Rubrivirga</taxon>
    </lineage>
</organism>
<evidence type="ECO:0000256" key="4">
    <source>
        <dbReference type="ARBA" id="ARBA00022692"/>
    </source>
</evidence>
<comment type="caution">
    <text evidence="12">The sequence shown here is derived from an EMBL/GenBank/DDBJ whole genome shotgun (WGS) entry which is preliminary data.</text>
</comment>
<feature type="domain" description="Mechanosensitive ion channel transmembrane helices 2/3" evidence="11">
    <location>
        <begin position="153"/>
        <end position="190"/>
    </location>
</feature>
<evidence type="ECO:0000259" key="9">
    <source>
        <dbReference type="Pfam" id="PF00924"/>
    </source>
</evidence>
<feature type="region of interest" description="Disordered" evidence="7">
    <location>
        <begin position="296"/>
        <end position="320"/>
    </location>
</feature>
<name>A0ABU3BTK9_9BACT</name>
<evidence type="ECO:0000259" key="10">
    <source>
        <dbReference type="Pfam" id="PF21082"/>
    </source>
</evidence>
<sequence>MLRSVLRQLLDAEHLDRMVLGVPVEDWLLLAAALLATGLLLAVTRAAIRWQLRRDTRSRTNAWFAQAVDNVLERTRGYFLFALTLYLASRLVGWNEQGLTWTATLLTLASLLQAGRWITGLIEIWLDRYRAQKLDADASAVTSMQAIGILAQIAVWSVIALMFLANIGINVTALVAGLGIGGVAIGLAVQNILGDLFASLSIVLDKPFVIGDTLAVGSEMGTVQHIGLKSTRIQSLSGEQIVFSNGDLLASRIRNYQRMTERRVVLTFGVTYDTPPDEIAAVPGRVREVIEGLRSDDDTQGAAPLGGDPPKADAPVPPPVRFDRAHFRGFGASSLDFEVVYYVLVPDYARYMDAQQAINLGLLRAFGAHGVEFAFPTRTLHVASDARPARDGSARDNSARNGSDAETPDRHDARPADGDEAPAPPDPA</sequence>
<dbReference type="Gene3D" id="3.30.70.100">
    <property type="match status" value="1"/>
</dbReference>
<evidence type="ECO:0000313" key="13">
    <source>
        <dbReference type="Proteomes" id="UP001267426"/>
    </source>
</evidence>
<feature type="domain" description="Mechanosensitive ion channel MscS C-terminal" evidence="10">
    <location>
        <begin position="264"/>
        <end position="373"/>
    </location>
</feature>
<comment type="similarity">
    <text evidence="2">Belongs to the MscS (TC 1.A.23) family.</text>
</comment>
<keyword evidence="13" id="KW-1185">Reference proteome</keyword>
<feature type="transmembrane region" description="Helical" evidence="8">
    <location>
        <begin position="146"/>
        <end position="165"/>
    </location>
</feature>
<dbReference type="Pfam" id="PF21088">
    <property type="entry name" value="MS_channel_1st"/>
    <property type="match status" value="1"/>
</dbReference>
<keyword evidence="4 8" id="KW-0812">Transmembrane</keyword>
<dbReference type="InterPro" id="IPR011014">
    <property type="entry name" value="MscS_channel_TM-2"/>
</dbReference>
<dbReference type="EMBL" id="JAVRHT010000031">
    <property type="protein sequence ID" value="MDT0632570.1"/>
    <property type="molecule type" value="Genomic_DNA"/>
</dbReference>
<dbReference type="SUPFAM" id="SSF82689">
    <property type="entry name" value="Mechanosensitive channel protein MscS (YggB), C-terminal domain"/>
    <property type="match status" value="1"/>
</dbReference>
<dbReference type="RefSeq" id="WP_311664579.1">
    <property type="nucleotide sequence ID" value="NZ_JAVRHT010000031.1"/>
</dbReference>
<dbReference type="SUPFAM" id="SSF50182">
    <property type="entry name" value="Sm-like ribonucleoproteins"/>
    <property type="match status" value="1"/>
</dbReference>
<evidence type="ECO:0000256" key="6">
    <source>
        <dbReference type="ARBA" id="ARBA00023136"/>
    </source>
</evidence>
<keyword evidence="5 8" id="KW-1133">Transmembrane helix</keyword>
<dbReference type="Proteomes" id="UP001267426">
    <property type="component" value="Unassembled WGS sequence"/>
</dbReference>
<gene>
    <name evidence="12" type="ORF">RM540_12490</name>
</gene>
<dbReference type="InterPro" id="IPR010920">
    <property type="entry name" value="LSM_dom_sf"/>
</dbReference>
<evidence type="ECO:0000259" key="11">
    <source>
        <dbReference type="Pfam" id="PF21088"/>
    </source>
</evidence>
<dbReference type="PANTHER" id="PTHR30566:SF25">
    <property type="entry name" value="INNER MEMBRANE PROTEIN"/>
    <property type="match status" value="1"/>
</dbReference>
<dbReference type="SUPFAM" id="SSF82861">
    <property type="entry name" value="Mechanosensitive channel protein MscS (YggB), transmembrane region"/>
    <property type="match status" value="1"/>
</dbReference>
<evidence type="ECO:0000256" key="5">
    <source>
        <dbReference type="ARBA" id="ARBA00022989"/>
    </source>
</evidence>
<keyword evidence="3" id="KW-1003">Cell membrane</keyword>
<evidence type="ECO:0000313" key="12">
    <source>
        <dbReference type="EMBL" id="MDT0632570.1"/>
    </source>
</evidence>
<keyword evidence="6 8" id="KW-0472">Membrane</keyword>
<dbReference type="InterPro" id="IPR006685">
    <property type="entry name" value="MscS_channel_2nd"/>
</dbReference>
<evidence type="ECO:0000256" key="7">
    <source>
        <dbReference type="SAM" id="MobiDB-lite"/>
    </source>
</evidence>
<evidence type="ECO:0000256" key="1">
    <source>
        <dbReference type="ARBA" id="ARBA00004651"/>
    </source>
</evidence>
<evidence type="ECO:0000256" key="8">
    <source>
        <dbReference type="SAM" id="Phobius"/>
    </source>
</evidence>
<dbReference type="Gene3D" id="2.30.30.60">
    <property type="match status" value="1"/>
</dbReference>
<feature type="domain" description="Mechanosensitive ion channel MscS" evidence="9">
    <location>
        <begin position="191"/>
        <end position="258"/>
    </location>
</feature>
<proteinExistence type="inferred from homology"/>
<dbReference type="InterPro" id="IPR049278">
    <property type="entry name" value="MS_channel_C"/>
</dbReference>
<feature type="transmembrane region" description="Helical" evidence="8">
    <location>
        <begin position="171"/>
        <end position="189"/>
    </location>
</feature>
<feature type="region of interest" description="Disordered" evidence="7">
    <location>
        <begin position="384"/>
        <end position="428"/>
    </location>
</feature>
<feature type="compositionally biased region" description="Basic and acidic residues" evidence="7">
    <location>
        <begin position="387"/>
        <end position="398"/>
    </location>
</feature>
<dbReference type="Pfam" id="PF21082">
    <property type="entry name" value="MS_channel_3rd"/>
    <property type="match status" value="1"/>
</dbReference>
<feature type="transmembrane region" description="Helical" evidence="8">
    <location>
        <begin position="27"/>
        <end position="48"/>
    </location>
</feature>
<evidence type="ECO:0000256" key="2">
    <source>
        <dbReference type="ARBA" id="ARBA00008017"/>
    </source>
</evidence>
<reference evidence="12 13" key="1">
    <citation type="submission" date="2023-09" db="EMBL/GenBank/DDBJ databases">
        <authorList>
            <person name="Rey-Velasco X."/>
        </authorList>
    </citation>
    <scope>NUCLEOTIDE SEQUENCE [LARGE SCALE GENOMIC DNA]</scope>
    <source>
        <strain evidence="12 13">F394</strain>
    </source>
</reference>
<dbReference type="Pfam" id="PF00924">
    <property type="entry name" value="MS_channel_2nd"/>
    <property type="match status" value="1"/>
</dbReference>
<dbReference type="InterPro" id="IPR049142">
    <property type="entry name" value="MS_channel_1st"/>
</dbReference>
<protein>
    <submittedName>
        <fullName evidence="12">Mechanosensitive ion channel family protein</fullName>
    </submittedName>
</protein>
<comment type="subcellular location">
    <subcellularLocation>
        <location evidence="1">Cell membrane</location>
        <topology evidence="1">Multi-pass membrane protein</topology>
    </subcellularLocation>
</comment>
<dbReference type="PANTHER" id="PTHR30566">
    <property type="entry name" value="YNAI-RELATED MECHANOSENSITIVE ION CHANNEL"/>
    <property type="match status" value="1"/>
</dbReference>
<dbReference type="InterPro" id="IPR011066">
    <property type="entry name" value="MscS_channel_C_sf"/>
</dbReference>
<feature type="transmembrane region" description="Helical" evidence="8">
    <location>
        <begin position="78"/>
        <end position="95"/>
    </location>
</feature>
<dbReference type="InterPro" id="IPR023408">
    <property type="entry name" value="MscS_beta-dom_sf"/>
</dbReference>
<evidence type="ECO:0000256" key="3">
    <source>
        <dbReference type="ARBA" id="ARBA00022475"/>
    </source>
</evidence>
<dbReference type="Gene3D" id="1.10.287.1260">
    <property type="match status" value="1"/>
</dbReference>